<feature type="domain" description="Ig-like" evidence="3">
    <location>
        <begin position="122"/>
        <end position="212"/>
    </location>
</feature>
<dbReference type="Pfam" id="PF13895">
    <property type="entry name" value="Ig_2"/>
    <property type="match status" value="1"/>
</dbReference>
<feature type="region of interest" description="Disordered" evidence="1">
    <location>
        <begin position="246"/>
        <end position="294"/>
    </location>
</feature>
<reference evidence="4" key="1">
    <citation type="submission" date="2025-08" db="UniProtKB">
        <authorList>
            <consortium name="RefSeq"/>
        </authorList>
    </citation>
    <scope>IDENTIFICATION</scope>
    <source>
        <tissue evidence="4">Muscle</tissue>
    </source>
</reference>
<proteinExistence type="predicted"/>
<gene>
    <name evidence="4" type="primary">LOC109106622</name>
</gene>
<dbReference type="PROSITE" id="PS50835">
    <property type="entry name" value="IG_LIKE"/>
    <property type="match status" value="1"/>
</dbReference>
<dbReference type="KEGG" id="ccar:109106622"/>
<dbReference type="InterPro" id="IPR007110">
    <property type="entry name" value="Ig-like_dom"/>
</dbReference>
<keyword evidence="2" id="KW-0472">Membrane</keyword>
<dbReference type="PANTHER" id="PTHR46013">
    <property type="entry name" value="VASCULAR CELL ADHESION MOLECULE 1"/>
    <property type="match status" value="1"/>
</dbReference>
<keyword evidence="2" id="KW-0812">Transmembrane</keyword>
<evidence type="ECO:0000256" key="1">
    <source>
        <dbReference type="SAM" id="MobiDB-lite"/>
    </source>
</evidence>
<sequence>MLQIILLLLPGVVSEQWEVIYPPSICAARGSNVTVNCRFIYPHGNNVTQVLWCSMRSNSGKCHYQPYVYDSEANDNQNNFQYIGDKTSDCSYLISNINQSHSGEYKFRFITDKEDGRWTGDPGASISVHDLRVSMWRSRENGSTIPGDSLNLTCTLNCSGNLAEVQWFKNGDPIQQSEPVLTFSRITAKDSGNYSCSLKNFKTTLSEEFTIYIEDVAGFPTVLIIVVSLFSLVFITAAVMLIRRRKAKTQRKPTEEREEAQDSLYSTPQKTAYTNLPETKAEQQEDEVEYSSVNIKPKENASDVSIQYTYNCGQMSAYTEKQDESTIYSTVMNG</sequence>
<evidence type="ECO:0000313" key="4">
    <source>
        <dbReference type="RefSeq" id="XP_042596251.1"/>
    </source>
</evidence>
<evidence type="ECO:0000256" key="2">
    <source>
        <dbReference type="SAM" id="Phobius"/>
    </source>
</evidence>
<dbReference type="InterPro" id="IPR003598">
    <property type="entry name" value="Ig_sub2"/>
</dbReference>
<dbReference type="OrthoDB" id="8887244at2759"/>
<dbReference type="Proteomes" id="UP001155660">
    <property type="component" value="Chromosome B16"/>
</dbReference>
<dbReference type="SMART" id="SM00408">
    <property type="entry name" value="IGc2"/>
    <property type="match status" value="1"/>
</dbReference>
<dbReference type="AlphaFoldDB" id="A0A9Q9X6S4"/>
<dbReference type="GeneID" id="109106622"/>
<accession>A0A9Q9X6S4</accession>
<feature type="compositionally biased region" description="Polar residues" evidence="1">
    <location>
        <begin position="263"/>
        <end position="277"/>
    </location>
</feature>
<keyword evidence="2" id="KW-1133">Transmembrane helix</keyword>
<dbReference type="PANTHER" id="PTHR46013:SF4">
    <property type="entry name" value="B-CELL RECEPTOR CD22-RELATED"/>
    <property type="match status" value="1"/>
</dbReference>
<name>A0A9Q9X6S4_CYPCA</name>
<feature type="transmembrane region" description="Helical" evidence="2">
    <location>
        <begin position="217"/>
        <end position="242"/>
    </location>
</feature>
<dbReference type="InterPro" id="IPR003599">
    <property type="entry name" value="Ig_sub"/>
</dbReference>
<dbReference type="SMART" id="SM00409">
    <property type="entry name" value="IG"/>
    <property type="match status" value="2"/>
</dbReference>
<evidence type="ECO:0000259" key="3">
    <source>
        <dbReference type="PROSITE" id="PS50835"/>
    </source>
</evidence>
<protein>
    <submittedName>
        <fullName evidence="4">Uncharacterized protein LOC109106622</fullName>
    </submittedName>
</protein>
<dbReference type="InterPro" id="IPR013106">
    <property type="entry name" value="Ig_V-set"/>
</dbReference>
<dbReference type="Pfam" id="PF07686">
    <property type="entry name" value="V-set"/>
    <property type="match status" value="1"/>
</dbReference>
<dbReference type="RefSeq" id="XP_042596251.1">
    <property type="nucleotide sequence ID" value="XM_042740317.1"/>
</dbReference>
<organism evidence="4">
    <name type="scientific">Cyprinus carpio</name>
    <name type="common">Common carp</name>
    <dbReference type="NCBI Taxonomy" id="7962"/>
    <lineage>
        <taxon>Eukaryota</taxon>
        <taxon>Metazoa</taxon>
        <taxon>Chordata</taxon>
        <taxon>Craniata</taxon>
        <taxon>Vertebrata</taxon>
        <taxon>Euteleostomi</taxon>
        <taxon>Actinopterygii</taxon>
        <taxon>Neopterygii</taxon>
        <taxon>Teleostei</taxon>
        <taxon>Ostariophysi</taxon>
        <taxon>Cypriniformes</taxon>
        <taxon>Cyprinidae</taxon>
        <taxon>Cyprininae</taxon>
        <taxon>Cyprinus</taxon>
    </lineage>
</organism>